<name>A0ABP0L8N2_9DINO</name>
<dbReference type="InterPro" id="IPR011990">
    <property type="entry name" value="TPR-like_helical_dom_sf"/>
</dbReference>
<dbReference type="Gene3D" id="1.25.40.10">
    <property type="entry name" value="Tetratricopeptide repeat domain"/>
    <property type="match status" value="2"/>
</dbReference>
<keyword evidence="3" id="KW-0732">Signal</keyword>
<dbReference type="EMBL" id="CAXAMM010015106">
    <property type="protein sequence ID" value="CAK9035503.1"/>
    <property type="molecule type" value="Genomic_DNA"/>
</dbReference>
<evidence type="ECO:0000256" key="3">
    <source>
        <dbReference type="SAM" id="SignalP"/>
    </source>
</evidence>
<keyword evidence="2" id="KW-0812">Transmembrane</keyword>
<evidence type="ECO:0000313" key="5">
    <source>
        <dbReference type="Proteomes" id="UP001642464"/>
    </source>
</evidence>
<sequence>MARLAALAGVLGLLRLPSGDGKIKAGRATRLMEKAATTEAQGKVAEAIALHRSAYALANEMGPGDLGLRMKVEFQLADCLFRAGQRKEAVKVFQTLAKKRLRSAERNRKESMENNQDERDRYFYKGLALERLGSLAAVKDPEKGLRYFLASAQAMIEPFQPRTWSKPRVPARTVSSIARVITNAGKALIDLNQVEMAFRLVSKSFLLNAINLVKHRKHQAHDLEMIDALDTTAILLDQVLLNLGLDEERNRFNAKVALAQEARDQGRYDDASEAYLAAARLLRNQAVDTFDSRPARRQLTTSEPRFDWGGALRREGKIWAVSLAVFGGGIWVFNTFFKDRSEARMQDLVKAATAMEEQHNLAGAALQYREARDVVQQGRFTLGSRMWIDFRLADCLAKAGSNGEATQLFTELANQPLPSSGSSKRARKEENRMRLSKGLALERLGQKAHDQGLRVEALQRYVAALEALLGHPSALEAYEATPSGLESEIPESRSKLRKVPPRMARATAGILNNIAMVFLEQGELDRAEAVLARCGAVLKDSSLVSDSEGLAESLDQTRKL</sequence>
<keyword evidence="2" id="KW-0472">Membrane</keyword>
<evidence type="ECO:0008006" key="6">
    <source>
        <dbReference type="Google" id="ProtNLM"/>
    </source>
</evidence>
<dbReference type="SUPFAM" id="SSF48452">
    <property type="entry name" value="TPR-like"/>
    <property type="match status" value="2"/>
</dbReference>
<feature type="chain" id="PRO_5045276011" description="Tetratricopeptide repeat protein" evidence="3">
    <location>
        <begin position="22"/>
        <end position="560"/>
    </location>
</feature>
<feature type="signal peptide" evidence="3">
    <location>
        <begin position="1"/>
        <end position="21"/>
    </location>
</feature>
<feature type="region of interest" description="Disordered" evidence="1">
    <location>
        <begin position="481"/>
        <end position="500"/>
    </location>
</feature>
<organism evidence="4 5">
    <name type="scientific">Durusdinium trenchii</name>
    <dbReference type="NCBI Taxonomy" id="1381693"/>
    <lineage>
        <taxon>Eukaryota</taxon>
        <taxon>Sar</taxon>
        <taxon>Alveolata</taxon>
        <taxon>Dinophyceae</taxon>
        <taxon>Suessiales</taxon>
        <taxon>Symbiodiniaceae</taxon>
        <taxon>Durusdinium</taxon>
    </lineage>
</organism>
<evidence type="ECO:0000313" key="4">
    <source>
        <dbReference type="EMBL" id="CAK9035503.1"/>
    </source>
</evidence>
<accession>A0ABP0L8N2</accession>
<dbReference type="Proteomes" id="UP001642464">
    <property type="component" value="Unassembled WGS sequence"/>
</dbReference>
<keyword evidence="5" id="KW-1185">Reference proteome</keyword>
<feature type="transmembrane region" description="Helical" evidence="2">
    <location>
        <begin position="318"/>
        <end position="337"/>
    </location>
</feature>
<dbReference type="InterPro" id="IPR019734">
    <property type="entry name" value="TPR_rpt"/>
</dbReference>
<keyword evidence="2" id="KW-1133">Transmembrane helix</keyword>
<reference evidence="4 5" key="1">
    <citation type="submission" date="2024-02" db="EMBL/GenBank/DDBJ databases">
        <authorList>
            <person name="Chen Y."/>
            <person name="Shah S."/>
            <person name="Dougan E. K."/>
            <person name="Thang M."/>
            <person name="Chan C."/>
        </authorList>
    </citation>
    <scope>NUCLEOTIDE SEQUENCE [LARGE SCALE GENOMIC DNA]</scope>
</reference>
<feature type="region of interest" description="Disordered" evidence="1">
    <location>
        <begin position="412"/>
        <end position="432"/>
    </location>
</feature>
<gene>
    <name evidence="4" type="ORF">SCF082_LOCUS21323</name>
</gene>
<protein>
    <recommendedName>
        <fullName evidence="6">Tetratricopeptide repeat protein</fullName>
    </recommendedName>
</protein>
<feature type="non-terminal residue" evidence="4">
    <location>
        <position position="560"/>
    </location>
</feature>
<comment type="caution">
    <text evidence="4">The sequence shown here is derived from an EMBL/GenBank/DDBJ whole genome shotgun (WGS) entry which is preliminary data.</text>
</comment>
<evidence type="ECO:0000256" key="2">
    <source>
        <dbReference type="SAM" id="Phobius"/>
    </source>
</evidence>
<feature type="compositionally biased region" description="Polar residues" evidence="1">
    <location>
        <begin position="412"/>
        <end position="423"/>
    </location>
</feature>
<dbReference type="SMART" id="SM00028">
    <property type="entry name" value="TPR"/>
    <property type="match status" value="6"/>
</dbReference>
<proteinExistence type="predicted"/>
<evidence type="ECO:0000256" key="1">
    <source>
        <dbReference type="SAM" id="MobiDB-lite"/>
    </source>
</evidence>